<dbReference type="Gene3D" id="2.30.30.40">
    <property type="entry name" value="SH3 Domains"/>
    <property type="match status" value="1"/>
</dbReference>
<protein>
    <submittedName>
        <fullName evidence="2">Chemotaxis protein CheW</fullName>
    </submittedName>
</protein>
<dbReference type="PANTHER" id="PTHR22617:SF23">
    <property type="entry name" value="CHEMOTAXIS PROTEIN CHEW"/>
    <property type="match status" value="1"/>
</dbReference>
<dbReference type="InterPro" id="IPR002545">
    <property type="entry name" value="CheW-lke_dom"/>
</dbReference>
<feature type="domain" description="CheW-like" evidence="1">
    <location>
        <begin position="14"/>
        <end position="152"/>
    </location>
</feature>
<evidence type="ECO:0000313" key="2">
    <source>
        <dbReference type="EMBL" id="MBS9479287.1"/>
    </source>
</evidence>
<dbReference type="RefSeq" id="WP_213757259.1">
    <property type="nucleotide sequence ID" value="NZ_JAHCQH010000025.1"/>
</dbReference>
<keyword evidence="3" id="KW-1185">Reference proteome</keyword>
<dbReference type="EMBL" id="JAHCQH010000025">
    <property type="protein sequence ID" value="MBS9479287.1"/>
    <property type="molecule type" value="Genomic_DNA"/>
</dbReference>
<evidence type="ECO:0000259" key="1">
    <source>
        <dbReference type="PROSITE" id="PS50851"/>
    </source>
</evidence>
<proteinExistence type="predicted"/>
<gene>
    <name evidence="2" type="ORF">KIP89_19440</name>
</gene>
<dbReference type="PROSITE" id="PS50851">
    <property type="entry name" value="CHEW"/>
    <property type="match status" value="1"/>
</dbReference>
<dbReference type="Pfam" id="PF01584">
    <property type="entry name" value="CheW"/>
    <property type="match status" value="1"/>
</dbReference>
<organism evidence="2 3">
    <name type="scientific">Ancylobacter radicis</name>
    <dbReference type="NCBI Taxonomy" id="2836179"/>
    <lineage>
        <taxon>Bacteria</taxon>
        <taxon>Pseudomonadati</taxon>
        <taxon>Pseudomonadota</taxon>
        <taxon>Alphaproteobacteria</taxon>
        <taxon>Hyphomicrobiales</taxon>
        <taxon>Xanthobacteraceae</taxon>
        <taxon>Ancylobacter</taxon>
    </lineage>
</organism>
<name>A0ABS5RCN2_9HYPH</name>
<reference evidence="2" key="1">
    <citation type="submission" date="2021-05" db="EMBL/GenBank/DDBJ databases">
        <authorList>
            <person name="Sun Q."/>
            <person name="Inoue M."/>
        </authorList>
    </citation>
    <scope>NUCLEOTIDE SEQUENCE</scope>
    <source>
        <strain evidence="2">VKM B-3255</strain>
    </source>
</reference>
<accession>A0ABS5RCN2</accession>
<dbReference type="SUPFAM" id="SSF50341">
    <property type="entry name" value="CheW-like"/>
    <property type="match status" value="1"/>
</dbReference>
<dbReference type="InterPro" id="IPR039315">
    <property type="entry name" value="CheW"/>
</dbReference>
<evidence type="ECO:0000313" key="3">
    <source>
        <dbReference type="Proteomes" id="UP001166585"/>
    </source>
</evidence>
<dbReference type="SMART" id="SM00260">
    <property type="entry name" value="CheW"/>
    <property type="match status" value="1"/>
</dbReference>
<sequence>MSNATASVEGLTDARQFVTIRIGGQLFGVPISSVNEVFVPDCITPVPLAPREIDGVLNLRGRIVTMIDMRRLLGLSDSSVARMAVGIERTGEAFALLIDGVGDVLLLDDSTHESNPPNLEEDWIQFSEGVHRLEGELLVLLDVERVLATVGSSARVAA</sequence>
<dbReference type="Gene3D" id="2.40.50.180">
    <property type="entry name" value="CheA-289, Domain 4"/>
    <property type="match status" value="1"/>
</dbReference>
<comment type="caution">
    <text evidence="2">The sequence shown here is derived from an EMBL/GenBank/DDBJ whole genome shotgun (WGS) entry which is preliminary data.</text>
</comment>
<dbReference type="InterPro" id="IPR036061">
    <property type="entry name" value="CheW-like_dom_sf"/>
</dbReference>
<dbReference type="Proteomes" id="UP001166585">
    <property type="component" value="Unassembled WGS sequence"/>
</dbReference>
<dbReference type="PANTHER" id="PTHR22617">
    <property type="entry name" value="CHEMOTAXIS SENSOR HISTIDINE KINASE-RELATED"/>
    <property type="match status" value="1"/>
</dbReference>